<evidence type="ECO:0000256" key="5">
    <source>
        <dbReference type="SAM" id="Phobius"/>
    </source>
</evidence>
<evidence type="ECO:0000256" key="4">
    <source>
        <dbReference type="ARBA" id="ARBA00023136"/>
    </source>
</evidence>
<evidence type="ECO:0000256" key="2">
    <source>
        <dbReference type="ARBA" id="ARBA00022692"/>
    </source>
</evidence>
<dbReference type="Proteomes" id="UP001549099">
    <property type="component" value="Unassembled WGS sequence"/>
</dbReference>
<feature type="transmembrane region" description="Helical" evidence="5">
    <location>
        <begin position="368"/>
        <end position="396"/>
    </location>
</feature>
<keyword evidence="2 5" id="KW-0812">Transmembrane</keyword>
<dbReference type="Pfam" id="PF00654">
    <property type="entry name" value="Voltage_CLC"/>
    <property type="match status" value="1"/>
</dbReference>
<dbReference type="PANTHER" id="PTHR43427:SF12">
    <property type="entry name" value="CHLORIDE TRANSPORTER"/>
    <property type="match status" value="1"/>
</dbReference>
<dbReference type="RefSeq" id="WP_354198607.1">
    <property type="nucleotide sequence ID" value="NZ_JBEPLW010000024.1"/>
</dbReference>
<keyword evidence="7" id="KW-1185">Reference proteome</keyword>
<evidence type="ECO:0000256" key="1">
    <source>
        <dbReference type="ARBA" id="ARBA00004141"/>
    </source>
</evidence>
<gene>
    <name evidence="6" type="ORF">ABID49_002423</name>
</gene>
<dbReference type="EMBL" id="JBEPLW010000024">
    <property type="protein sequence ID" value="MET3576505.1"/>
    <property type="molecule type" value="Genomic_DNA"/>
</dbReference>
<organism evidence="6 7">
    <name type="scientific">Bhargavaea ullalensis</name>
    <dbReference type="NCBI Taxonomy" id="1265685"/>
    <lineage>
        <taxon>Bacteria</taxon>
        <taxon>Bacillati</taxon>
        <taxon>Bacillota</taxon>
        <taxon>Bacilli</taxon>
        <taxon>Bacillales</taxon>
        <taxon>Caryophanaceae</taxon>
        <taxon>Bhargavaea</taxon>
    </lineage>
</organism>
<dbReference type="InterPro" id="IPR001807">
    <property type="entry name" value="ClC"/>
</dbReference>
<evidence type="ECO:0000313" key="7">
    <source>
        <dbReference type="Proteomes" id="UP001549099"/>
    </source>
</evidence>
<dbReference type="Gene3D" id="1.10.3080.10">
    <property type="entry name" value="Clc chloride channel"/>
    <property type="match status" value="1"/>
</dbReference>
<proteinExistence type="predicted"/>
<dbReference type="InterPro" id="IPR014743">
    <property type="entry name" value="Cl-channel_core"/>
</dbReference>
<dbReference type="InterPro" id="IPR050368">
    <property type="entry name" value="ClC-type_chloride_channel"/>
</dbReference>
<feature type="transmembrane region" description="Helical" evidence="5">
    <location>
        <begin position="223"/>
        <end position="243"/>
    </location>
</feature>
<dbReference type="PANTHER" id="PTHR43427">
    <property type="entry name" value="CHLORIDE CHANNEL PROTEIN CLC-E"/>
    <property type="match status" value="1"/>
</dbReference>
<dbReference type="SUPFAM" id="SSF81340">
    <property type="entry name" value="Clc chloride channel"/>
    <property type="match status" value="1"/>
</dbReference>
<keyword evidence="3 5" id="KW-1133">Transmembrane helix</keyword>
<dbReference type="PRINTS" id="PR00762">
    <property type="entry name" value="CLCHANNEL"/>
</dbReference>
<feature type="transmembrane region" description="Helical" evidence="5">
    <location>
        <begin position="20"/>
        <end position="45"/>
    </location>
</feature>
<feature type="transmembrane region" description="Helical" evidence="5">
    <location>
        <begin position="263"/>
        <end position="285"/>
    </location>
</feature>
<evidence type="ECO:0000313" key="6">
    <source>
        <dbReference type="EMBL" id="MET3576505.1"/>
    </source>
</evidence>
<evidence type="ECO:0000256" key="3">
    <source>
        <dbReference type="ARBA" id="ARBA00022989"/>
    </source>
</evidence>
<protein>
    <submittedName>
        <fullName evidence="6">H+/Cl- antiporter ClcA</fullName>
    </submittedName>
</protein>
<keyword evidence="4 5" id="KW-0472">Membrane</keyword>
<feature type="transmembrane region" description="Helical" evidence="5">
    <location>
        <begin position="57"/>
        <end position="75"/>
    </location>
</feature>
<feature type="transmembrane region" description="Helical" evidence="5">
    <location>
        <begin position="305"/>
        <end position="326"/>
    </location>
</feature>
<feature type="transmembrane region" description="Helical" evidence="5">
    <location>
        <begin position="338"/>
        <end position="362"/>
    </location>
</feature>
<comment type="subcellular location">
    <subcellularLocation>
        <location evidence="1">Membrane</location>
        <topology evidence="1">Multi-pass membrane protein</topology>
    </subcellularLocation>
</comment>
<feature type="transmembrane region" description="Helical" evidence="5">
    <location>
        <begin position="185"/>
        <end position="203"/>
    </location>
</feature>
<comment type="caution">
    <text evidence="6">The sequence shown here is derived from an EMBL/GenBank/DDBJ whole genome shotgun (WGS) entry which is preliminary data.</text>
</comment>
<accession>A0ABV2GDW9</accession>
<name>A0ABV2GDW9_9BACL</name>
<sequence>MRRVKYLEPLVMMATLARWTVLAAVAGLVVGSATSWFLLMLDYLLGRSESVPPALRMILLPAGGLLNGLLLYYGYRRFEGLKDSTIAAIHEQSGRMPFKTMLIKPAAALITLSSGGSAGKEGPCSHIGGSVASLLGRLFRLSPELQKRMVACGVSAGFASVFGTPLSGAIYGVEVLIIGRLRQDVIFPAFIAGMVSFEISKLWGVSYDYFPIGLFEGSSSLFIKVILIGIMCGLVAWLFIELFEQTRLVFQLVQIKYGIWPPLMPLIGGLIVSLLILWIPGGYLGLSLPVMQEALQGESTRYFGFLWKMLLVAITLGSGFYGGIVTPQFVIGALAGNAFAHLLGVDPVLGAAVGMVSVVASASNTPVAAIFMGLELFGMNAGIYVAAACLAAFIVIGHRSVYPDQMVAYSKSIWMTLHPNVSLEKEEVHISYGLLRKLRRIRHRRRRGQPGGRGQRPFR</sequence>
<reference evidence="6 7" key="1">
    <citation type="submission" date="2024-06" db="EMBL/GenBank/DDBJ databases">
        <title>Genomic Encyclopedia of Type Strains, Phase IV (KMG-IV): sequencing the most valuable type-strain genomes for metagenomic binning, comparative biology and taxonomic classification.</title>
        <authorList>
            <person name="Goeker M."/>
        </authorList>
    </citation>
    <scope>NUCLEOTIDE SEQUENCE [LARGE SCALE GENOMIC DNA]</scope>
    <source>
        <strain evidence="6 7">DSM 26128</strain>
    </source>
</reference>